<protein>
    <submittedName>
        <fullName evidence="1">Uncharacterized protein</fullName>
    </submittedName>
</protein>
<name>A0ABS1W6T1_9GAMM</name>
<evidence type="ECO:0000313" key="1">
    <source>
        <dbReference type="EMBL" id="MBL7525059.1"/>
    </source>
</evidence>
<sequence>MKHSEIREAYAQHGTFLIGARFAGLPGLRASHFIRATLNTDIKCSPDEAQRNPGGLCAA</sequence>
<dbReference type="EMBL" id="JADWVN010000002">
    <property type="protein sequence ID" value="MBL7525059.1"/>
    <property type="molecule type" value="Genomic_DNA"/>
</dbReference>
<evidence type="ECO:0000313" key="2">
    <source>
        <dbReference type="Proteomes" id="UP000809910"/>
    </source>
</evidence>
<reference evidence="1 2" key="1">
    <citation type="submission" date="2020-12" db="EMBL/GenBank/DDBJ databases">
        <title>WGS of Legionella: environmental sample.</title>
        <authorList>
            <person name="Cristino S."/>
            <person name="Girolamini L."/>
            <person name="Salaris S."/>
            <person name="Pascale M.R."/>
            <person name="Mazzotta M."/>
            <person name="Orsini M."/>
            <person name="Grottola A."/>
        </authorList>
    </citation>
    <scope>NUCLEOTIDE SEQUENCE [LARGE SCALE GENOMIC DNA]</scope>
    <source>
        <strain evidence="1 2">30cs62</strain>
    </source>
</reference>
<organism evidence="1 2">
    <name type="scientific">Legionella bononiensis</name>
    <dbReference type="NCBI Taxonomy" id="2793102"/>
    <lineage>
        <taxon>Bacteria</taxon>
        <taxon>Pseudomonadati</taxon>
        <taxon>Pseudomonadota</taxon>
        <taxon>Gammaproteobacteria</taxon>
        <taxon>Legionellales</taxon>
        <taxon>Legionellaceae</taxon>
        <taxon>Legionella</taxon>
    </lineage>
</organism>
<gene>
    <name evidence="1" type="ORF">I5282_00570</name>
</gene>
<keyword evidence="2" id="KW-1185">Reference proteome</keyword>
<dbReference type="Proteomes" id="UP000809910">
    <property type="component" value="Unassembled WGS sequence"/>
</dbReference>
<comment type="caution">
    <text evidence="1">The sequence shown here is derived from an EMBL/GenBank/DDBJ whole genome shotgun (WGS) entry which is preliminary data.</text>
</comment>
<proteinExistence type="predicted"/>
<dbReference type="RefSeq" id="WP_203107346.1">
    <property type="nucleotide sequence ID" value="NZ_JADOBG010000001.1"/>
</dbReference>
<accession>A0ABS1W6T1</accession>